<evidence type="ECO:0000313" key="6">
    <source>
        <dbReference type="EMBL" id="KFI72669.1"/>
    </source>
</evidence>
<dbReference type="AlphaFoldDB" id="A0A087BNR9"/>
<keyword evidence="3" id="KW-0665">Pyrimidine biosynthesis</keyword>
<dbReference type="GO" id="GO:0046872">
    <property type="term" value="F:metal ion binding"/>
    <property type="evidence" value="ECO:0007669"/>
    <property type="project" value="UniProtKB-KW"/>
</dbReference>
<dbReference type="SUPFAM" id="SSF57825">
    <property type="entry name" value="Aspartate carbamoyltransferase, Regulatory-chain, C-terminal domain"/>
    <property type="match status" value="1"/>
</dbReference>
<evidence type="ECO:0000313" key="7">
    <source>
        <dbReference type="Proteomes" id="UP000029014"/>
    </source>
</evidence>
<accession>A0A087BNR9</accession>
<evidence type="ECO:0000259" key="4">
    <source>
        <dbReference type="Pfam" id="PF01948"/>
    </source>
</evidence>
<evidence type="ECO:0000256" key="1">
    <source>
        <dbReference type="ARBA" id="ARBA00022723"/>
    </source>
</evidence>
<dbReference type="Gene3D" id="3.30.70.140">
    <property type="entry name" value="Aspartate carbamoyltransferase regulatory subunit, N-terminal domain"/>
    <property type="match status" value="1"/>
</dbReference>
<dbReference type="Pfam" id="PF02748">
    <property type="entry name" value="PyrI_C"/>
    <property type="match status" value="1"/>
</dbReference>
<keyword evidence="1" id="KW-0479">Metal-binding</keyword>
<protein>
    <submittedName>
        <fullName evidence="6">Aspartate carbamoyltransferase regulatory chain, allosteric domain protein</fullName>
    </submittedName>
</protein>
<keyword evidence="6" id="KW-0808">Transferase</keyword>
<comment type="caution">
    <text evidence="6">The sequence shown here is derived from an EMBL/GenBank/DDBJ whole genome shotgun (WGS) entry which is preliminary data.</text>
</comment>
<reference evidence="6 7" key="1">
    <citation type="submission" date="2014-03" db="EMBL/GenBank/DDBJ databases">
        <title>Genomics of Bifidobacteria.</title>
        <authorList>
            <person name="Ventura M."/>
            <person name="Milani C."/>
            <person name="Lugli G.A."/>
        </authorList>
    </citation>
    <scope>NUCLEOTIDE SEQUENCE [LARGE SCALE GENOMIC DNA]</scope>
    <source>
        <strain evidence="6 7">LMG 11592</strain>
    </source>
</reference>
<feature type="domain" description="Aspartate carbamoyltransferase regulatory subunit C-terminal" evidence="5">
    <location>
        <begin position="95"/>
        <end position="136"/>
    </location>
</feature>
<keyword evidence="7" id="KW-1185">Reference proteome</keyword>
<evidence type="ECO:0000259" key="5">
    <source>
        <dbReference type="Pfam" id="PF02748"/>
    </source>
</evidence>
<dbReference type="eggNOG" id="COG1781">
    <property type="taxonomic scope" value="Bacteria"/>
</dbReference>
<dbReference type="GO" id="GO:0016740">
    <property type="term" value="F:transferase activity"/>
    <property type="evidence" value="ECO:0007669"/>
    <property type="project" value="UniProtKB-KW"/>
</dbReference>
<sequence>MEVTSIRDGVIIDHVPAGTALTVLRYLRINPSTTRLALIMNASSRRFGSKDIIKIEDDADIDLDVLGFVARQATVDIVRGGRIVRKSKPKSPEHVVDVITCVNPRCVTTTEPGIHQRFHLAHSERQEYRCDYCDEEAKL</sequence>
<proteinExistence type="predicted"/>
<dbReference type="GO" id="GO:0006221">
    <property type="term" value="P:pyrimidine nucleotide biosynthetic process"/>
    <property type="evidence" value="ECO:0007669"/>
    <property type="project" value="UniProtKB-KW"/>
</dbReference>
<dbReference type="PANTHER" id="PTHR35805:SF1">
    <property type="entry name" value="ASPARTATE CARBAMOYLTRANSFERASE REGULATORY CHAIN"/>
    <property type="match status" value="1"/>
</dbReference>
<dbReference type="Pfam" id="PF01948">
    <property type="entry name" value="PyrI"/>
    <property type="match status" value="1"/>
</dbReference>
<dbReference type="PANTHER" id="PTHR35805">
    <property type="entry name" value="ASPARTATE CARBAMOYLTRANSFERASE REGULATORY CHAIN"/>
    <property type="match status" value="1"/>
</dbReference>
<dbReference type="InterPro" id="IPR036792">
    <property type="entry name" value="Asp_carbatrfase_reg_C_sf"/>
</dbReference>
<dbReference type="SUPFAM" id="SSF54893">
    <property type="entry name" value="Aspartate carbamoyltransferase, Regulatory-chain, N-terminal domain"/>
    <property type="match status" value="1"/>
</dbReference>
<keyword evidence="2" id="KW-0862">Zinc</keyword>
<evidence type="ECO:0000256" key="3">
    <source>
        <dbReference type="ARBA" id="ARBA00022975"/>
    </source>
</evidence>
<evidence type="ECO:0000256" key="2">
    <source>
        <dbReference type="ARBA" id="ARBA00022833"/>
    </source>
</evidence>
<dbReference type="GO" id="GO:0009347">
    <property type="term" value="C:aspartate carbamoyltransferase complex"/>
    <property type="evidence" value="ECO:0007669"/>
    <property type="project" value="InterPro"/>
</dbReference>
<dbReference type="RefSeq" id="WP_022860692.1">
    <property type="nucleotide sequence ID" value="NZ_JGZD01000009.1"/>
</dbReference>
<dbReference type="Proteomes" id="UP000029014">
    <property type="component" value="Unassembled WGS sequence"/>
</dbReference>
<dbReference type="NCBIfam" id="NF002063">
    <property type="entry name" value="PRK00893.1-3"/>
    <property type="match status" value="1"/>
</dbReference>
<dbReference type="InterPro" id="IPR002801">
    <property type="entry name" value="Asp_carbamoylTrfase_reg"/>
</dbReference>
<dbReference type="STRING" id="1693.BMIN_0568"/>
<feature type="domain" description="Aspartate carbamoyltransferase regulatory subunit N-terminal" evidence="4">
    <location>
        <begin position="1"/>
        <end position="88"/>
    </location>
</feature>
<gene>
    <name evidence="6" type="ORF">BMIN_0568</name>
</gene>
<dbReference type="InterPro" id="IPR020545">
    <property type="entry name" value="Asp_carbamoyltransf_reg_N"/>
</dbReference>
<dbReference type="GO" id="GO:0006207">
    <property type="term" value="P:'de novo' pyrimidine nucleobase biosynthetic process"/>
    <property type="evidence" value="ECO:0007669"/>
    <property type="project" value="InterPro"/>
</dbReference>
<dbReference type="EMBL" id="JGZD01000009">
    <property type="protein sequence ID" value="KFI72669.1"/>
    <property type="molecule type" value="Genomic_DNA"/>
</dbReference>
<organism evidence="6 7">
    <name type="scientific">Bifidobacterium minimum</name>
    <dbReference type="NCBI Taxonomy" id="1693"/>
    <lineage>
        <taxon>Bacteria</taxon>
        <taxon>Bacillati</taxon>
        <taxon>Actinomycetota</taxon>
        <taxon>Actinomycetes</taxon>
        <taxon>Bifidobacteriales</taxon>
        <taxon>Bifidobacteriaceae</taxon>
        <taxon>Bifidobacterium</taxon>
    </lineage>
</organism>
<name>A0A087BNR9_9BIFI</name>
<dbReference type="InterPro" id="IPR020542">
    <property type="entry name" value="Asp_carbamoyltrfase_reg_C"/>
</dbReference>
<dbReference type="InterPro" id="IPR036793">
    <property type="entry name" value="Asp_carbatrfase_reg_N_sf"/>
</dbReference>
<dbReference type="Gene3D" id="2.30.30.20">
    <property type="entry name" value="Aspartate carbamoyltransferase regulatory subunit, C-terminal domain"/>
    <property type="match status" value="1"/>
</dbReference>